<accession>A0AAU3HVZ0</accession>
<proteinExistence type="predicted"/>
<dbReference type="Gene3D" id="3.40.50.1820">
    <property type="entry name" value="alpha/beta hydrolase"/>
    <property type="match status" value="1"/>
</dbReference>
<dbReference type="InterPro" id="IPR010662">
    <property type="entry name" value="RBBP9/YdeN"/>
</dbReference>
<gene>
    <name evidence="1" type="ORF">OG699_17505</name>
</gene>
<keyword evidence="1" id="KW-0378">Hydrolase</keyword>
<sequence length="209" mass="22250">MSTYDTGDLANDGHARDPQSFLILHGWQNHRPEGHWQHWLAGRLGELGRNVVYPQLPDPDDPDLEVWLAELARHLDALRGSERVVVAHSLSAVLWLHAAARELPEAAGVDRVLLVAPPSASVLAGLPEIAGFALAAKDFTLPGPTRLVAGDDDPYCPEGAGTLYGDPLGVPTQILSGAGHLGMDAGYGPWPAVLEWCLDGTARLTARAG</sequence>
<reference evidence="1" key="1">
    <citation type="submission" date="2022-10" db="EMBL/GenBank/DDBJ databases">
        <title>The complete genomes of actinobacterial strains from the NBC collection.</title>
        <authorList>
            <person name="Joergensen T.S."/>
            <person name="Alvarez Arevalo M."/>
            <person name="Sterndorff E.B."/>
            <person name="Faurdal D."/>
            <person name="Vuksanovic O."/>
            <person name="Mourched A.-S."/>
            <person name="Charusanti P."/>
            <person name="Shaw S."/>
            <person name="Blin K."/>
            <person name="Weber T."/>
        </authorList>
    </citation>
    <scope>NUCLEOTIDE SEQUENCE</scope>
    <source>
        <strain evidence="1">NBC_01393</strain>
    </source>
</reference>
<dbReference type="GO" id="GO:0016787">
    <property type="term" value="F:hydrolase activity"/>
    <property type="evidence" value="ECO:0007669"/>
    <property type="project" value="UniProtKB-KW"/>
</dbReference>
<dbReference type="InterPro" id="IPR029058">
    <property type="entry name" value="AB_hydrolase_fold"/>
</dbReference>
<dbReference type="AlphaFoldDB" id="A0AAU3HVZ0"/>
<protein>
    <submittedName>
        <fullName evidence="1">Alpha/beta hydrolase</fullName>
    </submittedName>
</protein>
<organism evidence="1">
    <name type="scientific">Streptomyces sp. NBC_01393</name>
    <dbReference type="NCBI Taxonomy" id="2903851"/>
    <lineage>
        <taxon>Bacteria</taxon>
        <taxon>Bacillati</taxon>
        <taxon>Actinomycetota</taxon>
        <taxon>Actinomycetes</taxon>
        <taxon>Kitasatosporales</taxon>
        <taxon>Streptomycetaceae</taxon>
        <taxon>Streptomyces</taxon>
    </lineage>
</organism>
<dbReference type="SUPFAM" id="SSF53474">
    <property type="entry name" value="alpha/beta-Hydrolases"/>
    <property type="match status" value="1"/>
</dbReference>
<name>A0AAU3HVZ0_9ACTN</name>
<dbReference type="EMBL" id="CP109546">
    <property type="protein sequence ID" value="WTZ09624.1"/>
    <property type="molecule type" value="Genomic_DNA"/>
</dbReference>
<evidence type="ECO:0000313" key="1">
    <source>
        <dbReference type="EMBL" id="WTZ09624.1"/>
    </source>
</evidence>
<dbReference type="Pfam" id="PF06821">
    <property type="entry name" value="Ser_hydrolase"/>
    <property type="match status" value="1"/>
</dbReference>